<dbReference type="SMART" id="SM00271">
    <property type="entry name" value="DnaJ"/>
    <property type="match status" value="1"/>
</dbReference>
<evidence type="ECO:0000256" key="1">
    <source>
        <dbReference type="ARBA" id="ARBA00004496"/>
    </source>
</evidence>
<reference evidence="15" key="1">
    <citation type="submission" date="2016-12" db="EMBL/GenBank/DDBJ databases">
        <title>Discovery of methanogenic haloarchaea.</title>
        <authorList>
            <person name="Sorokin D.Y."/>
            <person name="Makarova K.S."/>
            <person name="Abbas B."/>
            <person name="Ferrer M."/>
            <person name="Golyshin P.N."/>
        </authorList>
    </citation>
    <scope>NUCLEOTIDE SEQUENCE [LARGE SCALE GENOMIC DNA]</scope>
    <source>
        <strain evidence="15">HMET1</strain>
    </source>
</reference>
<dbReference type="GO" id="GO:0051082">
    <property type="term" value="F:unfolded protein binding"/>
    <property type="evidence" value="ECO:0007669"/>
    <property type="project" value="UniProtKB-UniRule"/>
</dbReference>
<dbReference type="InterPro" id="IPR001623">
    <property type="entry name" value="DnaJ_domain"/>
</dbReference>
<feature type="repeat" description="CXXCXGXG motif" evidence="11">
    <location>
        <begin position="158"/>
        <end position="165"/>
    </location>
</feature>
<evidence type="ECO:0000256" key="9">
    <source>
        <dbReference type="ARBA" id="ARBA00023016"/>
    </source>
</evidence>
<dbReference type="Gene3D" id="1.10.287.110">
    <property type="entry name" value="DnaJ domain"/>
    <property type="match status" value="1"/>
</dbReference>
<dbReference type="CDD" id="cd06257">
    <property type="entry name" value="DnaJ"/>
    <property type="match status" value="1"/>
</dbReference>
<evidence type="ECO:0000256" key="8">
    <source>
        <dbReference type="ARBA" id="ARBA00022833"/>
    </source>
</evidence>
<dbReference type="EMBL" id="MSDW01000001">
    <property type="protein sequence ID" value="OKY78635.1"/>
    <property type="molecule type" value="Genomic_DNA"/>
</dbReference>
<keyword evidence="4 11" id="KW-0235">DNA replication</keyword>
<comment type="subcellular location">
    <subcellularLocation>
        <location evidence="1 11">Cytoplasm</location>
    </subcellularLocation>
</comment>
<accession>A0A1Q6DW92</accession>
<dbReference type="Gene3D" id="2.60.260.20">
    <property type="entry name" value="Urease metallochaperone UreE, N-terminal domain"/>
    <property type="match status" value="2"/>
</dbReference>
<comment type="function">
    <text evidence="11">Participates actively in the response to hyperosmotic and heat shock by preventing the aggregation of stress-denatured proteins and by disaggregating proteins, also in an autonomous, DnaK-independent fashion. Unfolded proteins bind initially to DnaJ; upon interaction with the DnaJ-bound protein, DnaK hydrolyzes its bound ATP, resulting in the formation of a stable complex. GrpE releases ADP from DnaK; ATP binding to DnaK triggers the release of the substrate protein, thus completing the reaction cycle. Several rounds of ATP-dependent interactions between DnaJ, DnaK and GrpE are required for fully efficient folding. Also involved, together with DnaK and GrpE, in the DNA replication of plasmids through activation of initiation proteins.</text>
</comment>
<evidence type="ECO:0000313" key="15">
    <source>
        <dbReference type="EMBL" id="OKY78635.1"/>
    </source>
</evidence>
<comment type="cofactor">
    <cofactor evidence="11">
        <name>Zn(2+)</name>
        <dbReference type="ChEBI" id="CHEBI:29105"/>
    </cofactor>
    <text evidence="11">Binds 2 Zn(2+) ions per monomer.</text>
</comment>
<feature type="zinc finger region" description="CR-type" evidence="12">
    <location>
        <begin position="128"/>
        <end position="210"/>
    </location>
</feature>
<evidence type="ECO:0000256" key="10">
    <source>
        <dbReference type="ARBA" id="ARBA00023186"/>
    </source>
</evidence>
<dbReference type="PANTHER" id="PTHR43096">
    <property type="entry name" value="DNAJ HOMOLOG 1, MITOCHONDRIAL-RELATED"/>
    <property type="match status" value="1"/>
</dbReference>
<dbReference type="InParanoid" id="A0A1Q6DW92"/>
<dbReference type="InterPro" id="IPR008971">
    <property type="entry name" value="HSP40/DnaJ_pept-bd"/>
</dbReference>
<feature type="repeat" description="CXXCXGXG motif" evidence="11">
    <location>
        <begin position="198"/>
        <end position="205"/>
    </location>
</feature>
<evidence type="ECO:0000256" key="7">
    <source>
        <dbReference type="ARBA" id="ARBA00022771"/>
    </source>
</evidence>
<dbReference type="Gene3D" id="2.10.230.10">
    <property type="entry name" value="Heat shock protein DnaJ, cysteine-rich domain"/>
    <property type="match status" value="1"/>
</dbReference>
<feature type="domain" description="J" evidence="13">
    <location>
        <begin position="4"/>
        <end position="68"/>
    </location>
</feature>
<dbReference type="GO" id="GO:0006260">
    <property type="term" value="P:DNA replication"/>
    <property type="evidence" value="ECO:0007669"/>
    <property type="project" value="UniProtKB-KW"/>
</dbReference>
<keyword evidence="3 11" id="KW-0963">Cytoplasm</keyword>
<evidence type="ECO:0000256" key="11">
    <source>
        <dbReference type="HAMAP-Rule" id="MF_01152"/>
    </source>
</evidence>
<evidence type="ECO:0000259" key="13">
    <source>
        <dbReference type="PROSITE" id="PS50076"/>
    </source>
</evidence>
<feature type="binding site" evidence="11">
    <location>
        <position position="187"/>
    </location>
    <ligand>
        <name>Zn(2+)</name>
        <dbReference type="ChEBI" id="CHEBI:29105"/>
        <label>2</label>
    </ligand>
</feature>
<dbReference type="PROSITE" id="PS51188">
    <property type="entry name" value="ZF_CR"/>
    <property type="match status" value="1"/>
</dbReference>
<feature type="binding site" evidence="11">
    <location>
        <position position="184"/>
    </location>
    <ligand>
        <name>Zn(2+)</name>
        <dbReference type="ChEBI" id="CHEBI:29105"/>
        <label>2</label>
    </ligand>
</feature>
<dbReference type="GO" id="GO:0042026">
    <property type="term" value="P:protein refolding"/>
    <property type="evidence" value="ECO:0007669"/>
    <property type="project" value="TreeGrafter"/>
</dbReference>
<organism evidence="15 16">
    <name type="scientific">Methanohalarchaeum thermophilum</name>
    <dbReference type="NCBI Taxonomy" id="1903181"/>
    <lineage>
        <taxon>Archaea</taxon>
        <taxon>Methanobacteriati</taxon>
        <taxon>Methanobacteriota</taxon>
        <taxon>Methanonatronarchaeia</taxon>
        <taxon>Methanonatronarchaeales</taxon>
        <taxon>Methanonatronarchaeaceae</taxon>
        <taxon>Candidatus Methanohalarchaeum</taxon>
    </lineage>
</organism>
<dbReference type="STRING" id="1903181.BTN85_1132"/>
<feature type="repeat" description="CXXCXGXG motif" evidence="11">
    <location>
        <begin position="184"/>
        <end position="191"/>
    </location>
</feature>
<dbReference type="GO" id="GO:0031072">
    <property type="term" value="F:heat shock protein binding"/>
    <property type="evidence" value="ECO:0007669"/>
    <property type="project" value="InterPro"/>
</dbReference>
<dbReference type="InterPro" id="IPR036410">
    <property type="entry name" value="HSP_DnaJ_Cys-rich_dom_sf"/>
</dbReference>
<dbReference type="NCBIfam" id="NF008035">
    <property type="entry name" value="PRK10767.1"/>
    <property type="match status" value="1"/>
</dbReference>
<dbReference type="InterPro" id="IPR001305">
    <property type="entry name" value="HSP_DnaJ_Cys-rich_dom"/>
</dbReference>
<dbReference type="Proteomes" id="UP000185744">
    <property type="component" value="Unassembled WGS sequence"/>
</dbReference>
<dbReference type="Pfam" id="PF01556">
    <property type="entry name" value="DnaJ_C"/>
    <property type="match status" value="1"/>
</dbReference>
<dbReference type="SUPFAM" id="SSF46565">
    <property type="entry name" value="Chaperone J-domain"/>
    <property type="match status" value="1"/>
</dbReference>
<dbReference type="FunFam" id="2.60.260.20:FF:000004">
    <property type="entry name" value="Molecular chaperone DnaJ"/>
    <property type="match status" value="1"/>
</dbReference>
<keyword evidence="9 11" id="KW-0346">Stress response</keyword>
<evidence type="ECO:0000313" key="16">
    <source>
        <dbReference type="Proteomes" id="UP000185744"/>
    </source>
</evidence>
<dbReference type="HAMAP" id="MF_01152">
    <property type="entry name" value="DnaJ"/>
    <property type="match status" value="1"/>
</dbReference>
<dbReference type="CDD" id="cd10747">
    <property type="entry name" value="DnaJ_C"/>
    <property type="match status" value="1"/>
</dbReference>
<keyword evidence="6 11" id="KW-0677">Repeat</keyword>
<dbReference type="PROSITE" id="PS50076">
    <property type="entry name" value="DNAJ_2"/>
    <property type="match status" value="1"/>
</dbReference>
<feature type="binding site" evidence="11">
    <location>
        <position position="201"/>
    </location>
    <ligand>
        <name>Zn(2+)</name>
        <dbReference type="ChEBI" id="CHEBI:29105"/>
        <label>1</label>
    </ligand>
</feature>
<dbReference type="InterPro" id="IPR012724">
    <property type="entry name" value="DnaJ"/>
</dbReference>
<feature type="repeat" description="CXXCXGXG motif" evidence="11">
    <location>
        <begin position="141"/>
        <end position="148"/>
    </location>
</feature>
<feature type="binding site" evidence="11">
    <location>
        <position position="198"/>
    </location>
    <ligand>
        <name>Zn(2+)</name>
        <dbReference type="ChEBI" id="CHEBI:29105"/>
        <label>1</label>
    </ligand>
</feature>
<name>A0A1Q6DW92_METT1</name>
<dbReference type="GO" id="GO:0008270">
    <property type="term" value="F:zinc ion binding"/>
    <property type="evidence" value="ECO:0007669"/>
    <property type="project" value="UniProtKB-UniRule"/>
</dbReference>
<dbReference type="FunFam" id="2.10.230.10:FF:000002">
    <property type="entry name" value="Molecular chaperone DnaJ"/>
    <property type="match status" value="1"/>
</dbReference>
<evidence type="ECO:0000256" key="6">
    <source>
        <dbReference type="ARBA" id="ARBA00022737"/>
    </source>
</evidence>
<gene>
    <name evidence="11" type="primary">dnaJ</name>
    <name evidence="15" type="ORF">BTN85_1132</name>
</gene>
<dbReference type="Pfam" id="PF00226">
    <property type="entry name" value="DnaJ"/>
    <property type="match status" value="1"/>
</dbReference>
<sequence length="371" mass="42211">MAEDYYEILGVDRNASQEEIKKAYRKKAKKYHPDSNSDEADEEKFKEINEAYKVLSDEEKRKKYDQFGKAGVDDSYKRRARSDFSDFEDIFSSFFGDIFNQGRTGRRRERGQDLRAKIDITLKEAYEGGEKSIELERYTRCSQCDGTGAEDQSSVKKCTKCNGKGKVQQVKRGAFGQQVVITECDMCGGTGEEIGEKCSNCSGEGRVKKTEKIKFEIPAGVKNGQKVRVQGKGHAGKRGKKPGDLYVIVEIEEDDVFERRNENLFYNLKMSFPDAALGSKAEIPTMDGEVELDIPKGTQNGDIFRLQGKGMPKLRRRGYGDLYVKAVVETPENLNEEEKELLQKLREHESQHKEPDKGFFETVKENIKDAF</sequence>
<comment type="domain">
    <text evidence="11">The J domain is necessary and sufficient to stimulate DnaK ATPase activity. Zinc center 1 plays an important role in the autonomous, DnaK-independent chaperone activity of DnaJ. Zinc center 2 is essential for interaction with DnaK and for DnaJ activity.</text>
</comment>
<dbReference type="CDD" id="cd10719">
    <property type="entry name" value="DnaJ_zf"/>
    <property type="match status" value="1"/>
</dbReference>
<feature type="domain" description="CR-type" evidence="14">
    <location>
        <begin position="128"/>
        <end position="210"/>
    </location>
</feature>
<proteinExistence type="inferred from homology"/>
<dbReference type="PRINTS" id="PR00625">
    <property type="entry name" value="JDOMAIN"/>
</dbReference>
<protein>
    <recommendedName>
        <fullName evidence="11">Chaperone protein DnaJ</fullName>
    </recommendedName>
</protein>
<dbReference type="SUPFAM" id="SSF57938">
    <property type="entry name" value="DnaJ/Hsp40 cysteine-rich domain"/>
    <property type="match status" value="1"/>
</dbReference>
<evidence type="ECO:0000256" key="5">
    <source>
        <dbReference type="ARBA" id="ARBA00022723"/>
    </source>
</evidence>
<evidence type="ECO:0000259" key="14">
    <source>
        <dbReference type="PROSITE" id="PS51188"/>
    </source>
</evidence>
<feature type="binding site" evidence="11">
    <location>
        <position position="144"/>
    </location>
    <ligand>
        <name>Zn(2+)</name>
        <dbReference type="ChEBI" id="CHEBI:29105"/>
        <label>1</label>
    </ligand>
</feature>
<feature type="binding site" evidence="11">
    <location>
        <position position="141"/>
    </location>
    <ligand>
        <name>Zn(2+)</name>
        <dbReference type="ChEBI" id="CHEBI:29105"/>
        <label>1</label>
    </ligand>
</feature>
<comment type="similarity">
    <text evidence="11">Belongs to the DnaJ family.</text>
</comment>
<dbReference type="GO" id="GO:0009408">
    <property type="term" value="P:response to heat"/>
    <property type="evidence" value="ECO:0007669"/>
    <property type="project" value="InterPro"/>
</dbReference>
<keyword evidence="8 11" id="KW-0862">Zinc</keyword>
<evidence type="ECO:0000256" key="12">
    <source>
        <dbReference type="PROSITE-ProRule" id="PRU00546"/>
    </source>
</evidence>
<evidence type="ECO:0000256" key="4">
    <source>
        <dbReference type="ARBA" id="ARBA00022705"/>
    </source>
</evidence>
<dbReference type="PANTHER" id="PTHR43096:SF52">
    <property type="entry name" value="DNAJ HOMOLOG 1, MITOCHONDRIAL-RELATED"/>
    <property type="match status" value="1"/>
</dbReference>
<dbReference type="SUPFAM" id="SSF49493">
    <property type="entry name" value="HSP40/DnaJ peptide-binding domain"/>
    <property type="match status" value="2"/>
</dbReference>
<dbReference type="InterPro" id="IPR002939">
    <property type="entry name" value="DnaJ_C"/>
</dbReference>
<keyword evidence="5 11" id="KW-0479">Metal-binding</keyword>
<keyword evidence="16" id="KW-1185">Reference proteome</keyword>
<dbReference type="AlphaFoldDB" id="A0A1Q6DW92"/>
<dbReference type="Pfam" id="PF00684">
    <property type="entry name" value="DnaJ_CXXCXGXG"/>
    <property type="match status" value="1"/>
</dbReference>
<keyword evidence="10 11" id="KW-0143">Chaperone</keyword>
<keyword evidence="7 11" id="KW-0863">Zinc-finger</keyword>
<feature type="binding site" evidence="11">
    <location>
        <position position="158"/>
    </location>
    <ligand>
        <name>Zn(2+)</name>
        <dbReference type="ChEBI" id="CHEBI:29105"/>
        <label>2</label>
    </ligand>
</feature>
<dbReference type="InterPro" id="IPR036869">
    <property type="entry name" value="J_dom_sf"/>
</dbReference>
<evidence type="ECO:0000256" key="2">
    <source>
        <dbReference type="ARBA" id="ARBA00011738"/>
    </source>
</evidence>
<dbReference type="GO" id="GO:0005524">
    <property type="term" value="F:ATP binding"/>
    <property type="evidence" value="ECO:0007669"/>
    <property type="project" value="InterPro"/>
</dbReference>
<dbReference type="NCBIfam" id="TIGR02349">
    <property type="entry name" value="DnaJ_bact"/>
    <property type="match status" value="1"/>
</dbReference>
<dbReference type="GO" id="GO:0005737">
    <property type="term" value="C:cytoplasm"/>
    <property type="evidence" value="ECO:0007669"/>
    <property type="project" value="UniProtKB-SubCell"/>
</dbReference>
<comment type="caution">
    <text evidence="15">The sequence shown here is derived from an EMBL/GenBank/DDBJ whole genome shotgun (WGS) entry which is preliminary data.</text>
</comment>
<evidence type="ECO:0000256" key="3">
    <source>
        <dbReference type="ARBA" id="ARBA00022490"/>
    </source>
</evidence>
<comment type="subunit">
    <text evidence="2 11">Homodimer.</text>
</comment>
<feature type="binding site" evidence="11">
    <location>
        <position position="161"/>
    </location>
    <ligand>
        <name>Zn(2+)</name>
        <dbReference type="ChEBI" id="CHEBI:29105"/>
        <label>2</label>
    </ligand>
</feature>